<dbReference type="InterPro" id="IPR041527">
    <property type="entry name" value="YhcG_N"/>
</dbReference>
<dbReference type="Pfam" id="PF17761">
    <property type="entry name" value="DUF1016_N"/>
    <property type="match status" value="1"/>
</dbReference>
<dbReference type="InterPro" id="IPR053148">
    <property type="entry name" value="PD-DEXK-like_domain"/>
</dbReference>
<dbReference type="EMBL" id="JSAM01000067">
    <property type="protein sequence ID" value="KIA77692.1"/>
    <property type="molecule type" value="Genomic_DNA"/>
</dbReference>
<feature type="domain" description="YhcG N-terminal" evidence="2">
    <location>
        <begin position="25"/>
        <end position="154"/>
    </location>
</feature>
<evidence type="ECO:0000259" key="2">
    <source>
        <dbReference type="Pfam" id="PF17761"/>
    </source>
</evidence>
<comment type="caution">
    <text evidence="3">The sequence shown here is derived from an EMBL/GenBank/DDBJ whole genome shotgun (WGS) entry which is preliminary data.</text>
</comment>
<dbReference type="PATRIC" id="fig|83552.4.peg.1107"/>
<dbReference type="InterPro" id="IPR009362">
    <property type="entry name" value="YhcG_C"/>
</dbReference>
<dbReference type="Pfam" id="PF06250">
    <property type="entry name" value="YhcG_C"/>
    <property type="match status" value="1"/>
</dbReference>
<sequence>MFDIPQMKDKPSLPFLNEYSETLIELKRQIQEARLKAITFVNTELMVIYWKIGKVISEREKQSAWVSRDLAYAFSDMKGFSPRNMRYMRRFYEIYQDFTMLQQVVAKLPWGHNIILIDKLDSFEERIWYAKKIVENGWSRSMLTIWIENDLYNREGKAITNFKDTLPQTQSDLAQQATRDPYVFDFLTMDQDFREKELENGLIDHIQKLLMEFGRGFAFVGRQCPLEIDGREFQVGLLARFSGRQSARECRFLNH</sequence>
<accession>A0A0C1E936</accession>
<proteinExistence type="predicted"/>
<dbReference type="PANTHER" id="PTHR30547">
    <property type="entry name" value="UNCHARACTERIZED PROTEIN YHCG-RELATED"/>
    <property type="match status" value="1"/>
</dbReference>
<feature type="domain" description="YhcG PDDEXK nuclease" evidence="1">
    <location>
        <begin position="175"/>
        <end position="238"/>
    </location>
</feature>
<evidence type="ECO:0008006" key="5">
    <source>
        <dbReference type="Google" id="ProtNLM"/>
    </source>
</evidence>
<reference evidence="3 4" key="1">
    <citation type="journal article" date="2014" name="Mol. Biol. Evol.">
        <title>Massive expansion of Ubiquitination-related gene families within the Chlamydiae.</title>
        <authorList>
            <person name="Domman D."/>
            <person name="Collingro A."/>
            <person name="Lagkouvardos I."/>
            <person name="Gehre L."/>
            <person name="Weinmaier T."/>
            <person name="Rattei T."/>
            <person name="Subtil A."/>
            <person name="Horn M."/>
        </authorList>
    </citation>
    <scope>NUCLEOTIDE SEQUENCE [LARGE SCALE GENOMIC DNA]</scope>
    <source>
        <strain evidence="3 4">OEW1</strain>
    </source>
</reference>
<evidence type="ECO:0000313" key="4">
    <source>
        <dbReference type="Proteomes" id="UP000031307"/>
    </source>
</evidence>
<dbReference type="Proteomes" id="UP000031307">
    <property type="component" value="Unassembled WGS sequence"/>
</dbReference>
<organism evidence="3 4">
    <name type="scientific">Parachlamydia acanthamoebae</name>
    <dbReference type="NCBI Taxonomy" id="83552"/>
    <lineage>
        <taxon>Bacteria</taxon>
        <taxon>Pseudomonadati</taxon>
        <taxon>Chlamydiota</taxon>
        <taxon>Chlamydiia</taxon>
        <taxon>Parachlamydiales</taxon>
        <taxon>Parachlamydiaceae</taxon>
        <taxon>Parachlamydia</taxon>
    </lineage>
</organism>
<dbReference type="PANTHER" id="PTHR30547:SF5">
    <property type="entry name" value="NUCLEASE YHCG-RELATED"/>
    <property type="match status" value="1"/>
</dbReference>
<gene>
    <name evidence="3" type="ORF">DB43_FX00010</name>
</gene>
<evidence type="ECO:0000259" key="1">
    <source>
        <dbReference type="Pfam" id="PF06250"/>
    </source>
</evidence>
<evidence type="ECO:0000313" key="3">
    <source>
        <dbReference type="EMBL" id="KIA77692.1"/>
    </source>
</evidence>
<name>A0A0C1E936_9BACT</name>
<protein>
    <recommendedName>
        <fullName evidence="5">YhcG N-terminal domain-containing protein</fullName>
    </recommendedName>
</protein>
<dbReference type="AlphaFoldDB" id="A0A0C1E936"/>